<evidence type="ECO:0000313" key="3">
    <source>
        <dbReference type="EMBL" id="RHF89636.1"/>
    </source>
</evidence>
<dbReference type="RefSeq" id="WP_118024417.1">
    <property type="nucleotide sequence ID" value="NZ_CATWJF010000020.1"/>
</dbReference>
<evidence type="ECO:0000313" key="4">
    <source>
        <dbReference type="Proteomes" id="UP000284598"/>
    </source>
</evidence>
<dbReference type="Proteomes" id="UP000284598">
    <property type="component" value="Unassembled WGS sequence"/>
</dbReference>
<dbReference type="Proteomes" id="UP000286186">
    <property type="component" value="Unassembled WGS sequence"/>
</dbReference>
<reference evidence="4 5" key="1">
    <citation type="submission" date="2018-08" db="EMBL/GenBank/DDBJ databases">
        <title>A genome reference for cultivated species of the human gut microbiota.</title>
        <authorList>
            <person name="Zou Y."/>
            <person name="Xue W."/>
            <person name="Luo G."/>
        </authorList>
    </citation>
    <scope>NUCLEOTIDE SEQUENCE [LARGE SCALE GENOMIC DNA]</scope>
    <source>
        <strain evidence="3 5">AM23-22</strain>
        <strain evidence="2 4">AM43-2</strain>
    </source>
</reference>
<evidence type="ECO:0000259" key="1">
    <source>
        <dbReference type="Pfam" id="PF14206"/>
    </source>
</evidence>
<accession>A0A413S633</accession>
<dbReference type="EMBL" id="QRHR01000003">
    <property type="protein sequence ID" value="RHF89636.1"/>
    <property type="molecule type" value="Genomic_DNA"/>
</dbReference>
<protein>
    <recommendedName>
        <fullName evidence="1">Cysteine-rich CPCC domain-containing protein</fullName>
    </recommendedName>
</protein>
<dbReference type="EMBL" id="QSFO01000001">
    <property type="protein sequence ID" value="RHA57336.1"/>
    <property type="molecule type" value="Genomic_DNA"/>
</dbReference>
<dbReference type="InterPro" id="IPR025983">
    <property type="entry name" value="Cys_rich_CPCC"/>
</dbReference>
<proteinExistence type="predicted"/>
<sequence>MLNKNIISNYHIKCPCCNEGTINSQYDICLVCGWEDDIVQNEDENFSGGANKMSLIEHRQNFLEQRKKNPNYKWGNNCR</sequence>
<gene>
    <name evidence="3" type="ORF">DW652_03950</name>
    <name evidence="2" type="ORF">DW929_00415</name>
</gene>
<comment type="caution">
    <text evidence="2">The sequence shown here is derived from an EMBL/GenBank/DDBJ whole genome shotgun (WGS) entry which is preliminary data.</text>
</comment>
<organism evidence="2 4">
    <name type="scientific">Eubacterium ventriosum</name>
    <dbReference type="NCBI Taxonomy" id="39496"/>
    <lineage>
        <taxon>Bacteria</taxon>
        <taxon>Bacillati</taxon>
        <taxon>Bacillota</taxon>
        <taxon>Clostridia</taxon>
        <taxon>Eubacteriales</taxon>
        <taxon>Eubacteriaceae</taxon>
        <taxon>Eubacterium</taxon>
    </lineage>
</organism>
<feature type="domain" description="Cysteine-rich CPCC" evidence="1">
    <location>
        <begin position="13"/>
        <end position="64"/>
    </location>
</feature>
<name>A0A413S633_9FIRM</name>
<dbReference type="Pfam" id="PF14206">
    <property type="entry name" value="Cys_rich_CPCC"/>
    <property type="match status" value="1"/>
</dbReference>
<dbReference type="AlphaFoldDB" id="A0A413S633"/>
<evidence type="ECO:0000313" key="5">
    <source>
        <dbReference type="Proteomes" id="UP000286186"/>
    </source>
</evidence>
<evidence type="ECO:0000313" key="2">
    <source>
        <dbReference type="EMBL" id="RHA57336.1"/>
    </source>
</evidence>